<evidence type="ECO:0000313" key="3">
    <source>
        <dbReference type="Proteomes" id="UP000318138"/>
    </source>
</evidence>
<dbReference type="KEGG" id="psua:FLK61_34180"/>
<gene>
    <name evidence="1" type="ORF">FLK61_33885</name>
    <name evidence="2" type="ORF">FLK61_34180</name>
</gene>
<accession>A0A859FF58</accession>
<dbReference type="RefSeq" id="WP_176009707.1">
    <property type="nucleotide sequence ID" value="NZ_CP041372.2"/>
</dbReference>
<organism evidence="2 3">
    <name type="scientific">Paenalkalicoccus suaedae</name>
    <dbReference type="NCBI Taxonomy" id="2592382"/>
    <lineage>
        <taxon>Bacteria</taxon>
        <taxon>Bacillati</taxon>
        <taxon>Bacillota</taxon>
        <taxon>Bacilli</taxon>
        <taxon>Bacillales</taxon>
        <taxon>Bacillaceae</taxon>
        <taxon>Paenalkalicoccus</taxon>
    </lineage>
</organism>
<keyword evidence="3" id="KW-1185">Reference proteome</keyword>
<reference evidence="2" key="2">
    <citation type="submission" date="2020-05" db="EMBL/GenBank/DDBJ databases">
        <title>Bacillus alkalisoli sp. nov. isolated from saline soil.</title>
        <authorList>
            <person name="Sun J.-Q."/>
            <person name="Xu L."/>
        </authorList>
    </citation>
    <scope>NUCLEOTIDE SEQUENCE</scope>
    <source>
        <strain evidence="2 3">M4U3P1</strain>
    </source>
</reference>
<protein>
    <submittedName>
        <fullName evidence="2">Uncharacterized protein</fullName>
    </submittedName>
</protein>
<sequence>MKSFNCEVERIDEFIVSVDESLFTEEYMEAFRSVYFDYYTIEEHVEHIANMRARFGRRHIEGYGIPLENGKVPYWAKNPEEVNHHINIVVVAEDHHCEVDITEK</sequence>
<name>A0A859FF58_9BACI</name>
<dbReference type="KEGG" id="psua:FLK61_33885"/>
<dbReference type="Proteomes" id="UP000318138">
    <property type="component" value="Chromosome"/>
</dbReference>
<evidence type="ECO:0000313" key="1">
    <source>
        <dbReference type="EMBL" id="QKS71675.1"/>
    </source>
</evidence>
<dbReference type="AlphaFoldDB" id="A0A859FF58"/>
<dbReference type="EMBL" id="CP041372">
    <property type="protein sequence ID" value="QKS71727.1"/>
    <property type="molecule type" value="Genomic_DNA"/>
</dbReference>
<reference evidence="3" key="1">
    <citation type="submission" date="2019-07" db="EMBL/GenBank/DDBJ databases">
        <title>Bacillus alkalisoli sp. nov. isolated from saline soil.</title>
        <authorList>
            <person name="Sun J.-Q."/>
            <person name="Xu L."/>
        </authorList>
    </citation>
    <scope>NUCLEOTIDE SEQUENCE [LARGE SCALE GENOMIC DNA]</scope>
    <source>
        <strain evidence="3">M4U3P1</strain>
    </source>
</reference>
<evidence type="ECO:0000313" key="2">
    <source>
        <dbReference type="EMBL" id="QKS71727.1"/>
    </source>
</evidence>
<dbReference type="EMBL" id="CP041372">
    <property type="protein sequence ID" value="QKS71675.1"/>
    <property type="molecule type" value="Genomic_DNA"/>
</dbReference>
<proteinExistence type="predicted"/>